<dbReference type="Proteomes" id="UP000622687">
    <property type="component" value="Unassembled WGS sequence"/>
</dbReference>
<dbReference type="AlphaFoldDB" id="A0A934M331"/>
<dbReference type="RefSeq" id="WP_211144472.1">
    <property type="nucleotide sequence ID" value="NZ_JAEEGB010000038.1"/>
</dbReference>
<dbReference type="InterPro" id="IPR052528">
    <property type="entry name" value="Sugar_transport-like"/>
</dbReference>
<dbReference type="InterPro" id="IPR011701">
    <property type="entry name" value="MFS"/>
</dbReference>
<evidence type="ECO:0000313" key="4">
    <source>
        <dbReference type="Proteomes" id="UP000622687"/>
    </source>
</evidence>
<evidence type="ECO:0000256" key="1">
    <source>
        <dbReference type="ARBA" id="ARBA00004651"/>
    </source>
</evidence>
<feature type="transmembrane region" description="Helical" evidence="2">
    <location>
        <begin position="338"/>
        <end position="358"/>
    </location>
</feature>
<feature type="transmembrane region" description="Helical" evidence="2">
    <location>
        <begin position="269"/>
        <end position="289"/>
    </location>
</feature>
<reference evidence="3" key="1">
    <citation type="submission" date="2020-12" db="EMBL/GenBank/DDBJ databases">
        <title>Clostridium thailandense sp. nov., a novel acetogenic bacterium isolated from peat land soil in Thailand.</title>
        <authorList>
            <person name="Chaikitkaew S."/>
            <person name="Birkeland N.K."/>
        </authorList>
    </citation>
    <scope>NUCLEOTIDE SEQUENCE</scope>
    <source>
        <strain evidence="3">DSM 17425</strain>
    </source>
</reference>
<gene>
    <name evidence="3" type="ORF">I6U51_20785</name>
</gene>
<dbReference type="Gene3D" id="1.20.1250.20">
    <property type="entry name" value="MFS general substrate transporter like domains"/>
    <property type="match status" value="1"/>
</dbReference>
<feature type="transmembrane region" description="Helical" evidence="2">
    <location>
        <begin position="295"/>
        <end position="317"/>
    </location>
</feature>
<feature type="transmembrane region" description="Helical" evidence="2">
    <location>
        <begin position="95"/>
        <end position="113"/>
    </location>
</feature>
<feature type="transmembrane region" description="Helical" evidence="2">
    <location>
        <begin position="7"/>
        <end position="31"/>
    </location>
</feature>
<feature type="transmembrane region" description="Helical" evidence="2">
    <location>
        <begin position="364"/>
        <end position="382"/>
    </location>
</feature>
<dbReference type="EMBL" id="JAEEGB010000038">
    <property type="protein sequence ID" value="MBI6875114.1"/>
    <property type="molecule type" value="Genomic_DNA"/>
</dbReference>
<evidence type="ECO:0000313" key="3">
    <source>
        <dbReference type="EMBL" id="MBI6875114.1"/>
    </source>
</evidence>
<keyword evidence="2" id="KW-0812">Transmembrane</keyword>
<feature type="transmembrane region" description="Helical" evidence="2">
    <location>
        <begin position="213"/>
        <end position="231"/>
    </location>
</feature>
<feature type="transmembrane region" description="Helical" evidence="2">
    <location>
        <begin position="159"/>
        <end position="183"/>
    </location>
</feature>
<keyword evidence="2" id="KW-1133">Transmembrane helix</keyword>
<protein>
    <submittedName>
        <fullName evidence="3">MFS transporter</fullName>
    </submittedName>
</protein>
<comment type="subcellular location">
    <subcellularLocation>
        <location evidence="1">Cell membrane</location>
        <topology evidence="1">Multi-pass membrane protein</topology>
    </subcellularLocation>
</comment>
<dbReference type="SUPFAM" id="SSF103473">
    <property type="entry name" value="MFS general substrate transporter"/>
    <property type="match status" value="1"/>
</dbReference>
<dbReference type="PANTHER" id="PTHR23526">
    <property type="entry name" value="INTEGRAL MEMBRANE TRANSPORT PROTEIN-RELATED"/>
    <property type="match status" value="1"/>
</dbReference>
<dbReference type="GO" id="GO:0022857">
    <property type="term" value="F:transmembrane transporter activity"/>
    <property type="evidence" value="ECO:0007669"/>
    <property type="project" value="InterPro"/>
</dbReference>
<dbReference type="Pfam" id="PF07690">
    <property type="entry name" value="MFS_1"/>
    <property type="match status" value="1"/>
</dbReference>
<dbReference type="GO" id="GO:0005886">
    <property type="term" value="C:plasma membrane"/>
    <property type="evidence" value="ECO:0007669"/>
    <property type="project" value="UniProtKB-SubCell"/>
</dbReference>
<feature type="transmembrane region" description="Helical" evidence="2">
    <location>
        <begin position="133"/>
        <end position="153"/>
    </location>
</feature>
<keyword evidence="4" id="KW-1185">Reference proteome</keyword>
<feature type="transmembrane region" description="Helical" evidence="2">
    <location>
        <begin position="69"/>
        <end position="89"/>
    </location>
</feature>
<feature type="transmembrane region" description="Helical" evidence="2">
    <location>
        <begin position="37"/>
        <end position="62"/>
    </location>
</feature>
<evidence type="ECO:0000256" key="2">
    <source>
        <dbReference type="SAM" id="Phobius"/>
    </source>
</evidence>
<accession>A0A934M331</accession>
<feature type="transmembrane region" description="Helical" evidence="2">
    <location>
        <begin position="243"/>
        <end position="262"/>
    </location>
</feature>
<dbReference type="PANTHER" id="PTHR23526:SF2">
    <property type="entry name" value="MAJOR FACILITATOR SUPERFAMILY (MFS) PROFILE DOMAIN-CONTAINING PROTEIN"/>
    <property type="match status" value="1"/>
</dbReference>
<dbReference type="InterPro" id="IPR036259">
    <property type="entry name" value="MFS_trans_sf"/>
</dbReference>
<keyword evidence="2" id="KW-0472">Membrane</keyword>
<proteinExistence type="predicted"/>
<name>A0A934M331_9CLOT</name>
<organism evidence="3 4">
    <name type="scientific">Clostridium aciditolerans</name>
    <dbReference type="NCBI Taxonomy" id="339861"/>
    <lineage>
        <taxon>Bacteria</taxon>
        <taxon>Bacillati</taxon>
        <taxon>Bacillota</taxon>
        <taxon>Clostridia</taxon>
        <taxon>Eubacteriales</taxon>
        <taxon>Clostridiaceae</taxon>
        <taxon>Clostridium</taxon>
    </lineage>
</organism>
<comment type="caution">
    <text evidence="3">The sequence shown here is derived from an EMBL/GenBank/DDBJ whole genome shotgun (WGS) entry which is preliminary data.</text>
</comment>
<sequence>MCKNAKVLLVVSMLFSFATGLSGIFINVFFWRQTNDFVVIVIYNLIHYIATPITFLFAGIIAKKKNGILPLRLGLLTYALFYGLILFVGNKGVPYIYGLGIVFGVAVGFYWLAFNTLSFDLTNVNNRDTFNGFNGSCCGIAAAIAPITSAYIINRFTGIRGYNIVFTATLTIFLLLILISMILKCNNYSSKLNYKKIFSSNCDEWKVIQKATVFWGIRDVIIVFLVNILIIETTKSELSLGKFTLTASLISSASYILVQKIIKPARRKISILIGTIGSFAAVVGLAISIEYKTLLIYTVADAFFLPFFIIQLSSSTFNVINEAHEEDMRIEYMINKDIALNVGRVISGIILIVLLTVFKNASILRFYLIFIALSPMVSGYFLRKLKRVLEGTYIPEPKIKS</sequence>